<name>A0A6J6FBS0_9ZZZZ</name>
<feature type="transmembrane region" description="Helical" evidence="5">
    <location>
        <begin position="150"/>
        <end position="172"/>
    </location>
</feature>
<gene>
    <name evidence="7" type="ORF">UFOPK1788_00164</name>
</gene>
<reference evidence="7" key="1">
    <citation type="submission" date="2020-05" db="EMBL/GenBank/DDBJ databases">
        <authorList>
            <person name="Chiriac C."/>
            <person name="Salcher M."/>
            <person name="Ghai R."/>
            <person name="Kavagutti S V."/>
        </authorList>
    </citation>
    <scope>NUCLEOTIDE SEQUENCE</scope>
</reference>
<feature type="transmembrane region" description="Helical" evidence="5">
    <location>
        <begin position="184"/>
        <end position="204"/>
    </location>
</feature>
<dbReference type="PANTHER" id="PTHR32322">
    <property type="entry name" value="INNER MEMBRANE TRANSPORTER"/>
    <property type="match status" value="1"/>
</dbReference>
<feature type="domain" description="EamA" evidence="6">
    <location>
        <begin position="149"/>
        <end position="283"/>
    </location>
</feature>
<evidence type="ECO:0000259" key="6">
    <source>
        <dbReference type="Pfam" id="PF00892"/>
    </source>
</evidence>
<dbReference type="Pfam" id="PF00892">
    <property type="entry name" value="EamA"/>
    <property type="match status" value="2"/>
</dbReference>
<proteinExistence type="predicted"/>
<dbReference type="EMBL" id="CAEZUE010000010">
    <property type="protein sequence ID" value="CAB4585139.1"/>
    <property type="molecule type" value="Genomic_DNA"/>
</dbReference>
<dbReference type="GO" id="GO:0016020">
    <property type="term" value="C:membrane"/>
    <property type="evidence" value="ECO:0007669"/>
    <property type="project" value="UniProtKB-SubCell"/>
</dbReference>
<dbReference type="InterPro" id="IPR050638">
    <property type="entry name" value="AA-Vitamin_Transporters"/>
</dbReference>
<feature type="domain" description="EamA" evidence="6">
    <location>
        <begin position="5"/>
        <end position="137"/>
    </location>
</feature>
<feature type="transmembrane region" description="Helical" evidence="5">
    <location>
        <begin position="216"/>
        <end position="234"/>
    </location>
</feature>
<evidence type="ECO:0000256" key="5">
    <source>
        <dbReference type="SAM" id="Phobius"/>
    </source>
</evidence>
<keyword evidence="3 5" id="KW-1133">Transmembrane helix</keyword>
<dbReference type="PANTHER" id="PTHR32322:SF2">
    <property type="entry name" value="EAMA DOMAIN-CONTAINING PROTEIN"/>
    <property type="match status" value="1"/>
</dbReference>
<accession>A0A6J6FBS0</accession>
<evidence type="ECO:0000256" key="3">
    <source>
        <dbReference type="ARBA" id="ARBA00022989"/>
    </source>
</evidence>
<feature type="transmembrane region" description="Helical" evidence="5">
    <location>
        <begin position="120"/>
        <end position="138"/>
    </location>
</feature>
<keyword evidence="2 5" id="KW-0812">Transmembrane</keyword>
<dbReference type="InterPro" id="IPR000620">
    <property type="entry name" value="EamA_dom"/>
</dbReference>
<evidence type="ECO:0000313" key="7">
    <source>
        <dbReference type="EMBL" id="CAB4585139.1"/>
    </source>
</evidence>
<protein>
    <submittedName>
        <fullName evidence="7">Unannotated protein</fullName>
    </submittedName>
</protein>
<feature type="transmembrane region" description="Helical" evidence="5">
    <location>
        <begin position="64"/>
        <end position="82"/>
    </location>
</feature>
<dbReference type="SUPFAM" id="SSF103481">
    <property type="entry name" value="Multidrug resistance efflux transporter EmrE"/>
    <property type="match status" value="2"/>
</dbReference>
<feature type="transmembrane region" description="Helical" evidence="5">
    <location>
        <begin position="33"/>
        <end position="52"/>
    </location>
</feature>
<sequence>MPASALLALVTACALWGTTGVVATFMTDDVSPLAVGAFTMGVGGVVLLAITWRSVRMVFAVPGAIRWVALGGLGVFVYPLAFYSGMDLVGVAVGNSIALGSGPLFAGVIEGFATRKRPTLVWGVALGVAIVGLVLVALDRNSGGSNSVLGIALGLLAGAAYALYSVSGARLIAAGVTFRGSMGAVFGAGALPLLVVLAITGAPLVSDVGNVARGTYLAAGPLVLAYLLFGYALTRVTAASATLVTLLEPVFSVVLAVLILGEMLSQAGWLGIALLISAVALASVRRPARKSAVNTPMDSNLGI</sequence>
<dbReference type="AlphaFoldDB" id="A0A6J6FBS0"/>
<feature type="transmembrane region" description="Helical" evidence="5">
    <location>
        <begin position="88"/>
        <end position="108"/>
    </location>
</feature>
<feature type="transmembrane region" description="Helical" evidence="5">
    <location>
        <begin position="241"/>
        <end position="261"/>
    </location>
</feature>
<evidence type="ECO:0000256" key="4">
    <source>
        <dbReference type="ARBA" id="ARBA00023136"/>
    </source>
</evidence>
<evidence type="ECO:0000256" key="2">
    <source>
        <dbReference type="ARBA" id="ARBA00022692"/>
    </source>
</evidence>
<feature type="transmembrane region" description="Helical" evidence="5">
    <location>
        <begin position="267"/>
        <end position="284"/>
    </location>
</feature>
<dbReference type="InterPro" id="IPR037185">
    <property type="entry name" value="EmrE-like"/>
</dbReference>
<organism evidence="7">
    <name type="scientific">freshwater metagenome</name>
    <dbReference type="NCBI Taxonomy" id="449393"/>
    <lineage>
        <taxon>unclassified sequences</taxon>
        <taxon>metagenomes</taxon>
        <taxon>ecological metagenomes</taxon>
    </lineage>
</organism>
<comment type="subcellular location">
    <subcellularLocation>
        <location evidence="1">Membrane</location>
        <topology evidence="1">Multi-pass membrane protein</topology>
    </subcellularLocation>
</comment>
<evidence type="ECO:0000256" key="1">
    <source>
        <dbReference type="ARBA" id="ARBA00004141"/>
    </source>
</evidence>
<keyword evidence="4 5" id="KW-0472">Membrane</keyword>